<keyword evidence="2" id="KW-1185">Reference proteome</keyword>
<protein>
    <recommendedName>
        <fullName evidence="3">F-box protein</fullName>
    </recommendedName>
</protein>
<name>A0AAW0DRY9_9AGAR</name>
<dbReference type="EMBL" id="JAWWNJ010000006">
    <property type="protein sequence ID" value="KAK7053940.1"/>
    <property type="molecule type" value="Genomic_DNA"/>
</dbReference>
<reference evidence="1 2" key="1">
    <citation type="journal article" date="2024" name="J Genomics">
        <title>Draft genome sequencing and assembly of Favolaschia claudopus CIRM-BRFM 2984 isolated from oak limbs.</title>
        <authorList>
            <person name="Navarro D."/>
            <person name="Drula E."/>
            <person name="Chaduli D."/>
            <person name="Cazenave R."/>
            <person name="Ahrendt S."/>
            <person name="Wang J."/>
            <person name="Lipzen A."/>
            <person name="Daum C."/>
            <person name="Barry K."/>
            <person name="Grigoriev I.V."/>
            <person name="Favel A."/>
            <person name="Rosso M.N."/>
            <person name="Martin F."/>
        </authorList>
    </citation>
    <scope>NUCLEOTIDE SEQUENCE [LARGE SCALE GENOMIC DNA]</scope>
    <source>
        <strain evidence="1 2">CIRM-BRFM 2984</strain>
    </source>
</reference>
<sequence length="370" mass="42592">MPHQFGLDNVAKHNAIVFSMNSAGVQLSGDLWERIINEDLSVWDIPSSSIAGLASLCRDLHILLRHYMYRHVNLRTVQDAVSFFSTVVNPQNTYLAHAVISMQFSFSMTAPSTRSSSVWRIFWAQLPQALKSLTRLKTLNVCYALMDYDCLHRLVLEGDLRGCVPPSLQKLHLKPLGNDIEFHKGQVEEDDGPWAGSSWNVSVSLVPNIHTLIVTTPTYLISDFTHIAHEMTMKRWTAQYRHKGPYVNTQLRNIILNFAYDDEASAVVCDDEDCDDEECLNKDIPDMFEPRDIIDGHMVGMQIVWRKDGEDMWEERMYPVPRNTREEYFFGPGGDDEYKLAYLHIDEEAAADVWRREAKLLNNRTNRIPW</sequence>
<evidence type="ECO:0000313" key="1">
    <source>
        <dbReference type="EMBL" id="KAK7053940.1"/>
    </source>
</evidence>
<dbReference type="AlphaFoldDB" id="A0AAW0DRY9"/>
<proteinExistence type="predicted"/>
<evidence type="ECO:0008006" key="3">
    <source>
        <dbReference type="Google" id="ProtNLM"/>
    </source>
</evidence>
<gene>
    <name evidence="1" type="ORF">R3P38DRAFT_3171386</name>
</gene>
<accession>A0AAW0DRY9</accession>
<organism evidence="1 2">
    <name type="scientific">Favolaschia claudopus</name>
    <dbReference type="NCBI Taxonomy" id="2862362"/>
    <lineage>
        <taxon>Eukaryota</taxon>
        <taxon>Fungi</taxon>
        <taxon>Dikarya</taxon>
        <taxon>Basidiomycota</taxon>
        <taxon>Agaricomycotina</taxon>
        <taxon>Agaricomycetes</taxon>
        <taxon>Agaricomycetidae</taxon>
        <taxon>Agaricales</taxon>
        <taxon>Marasmiineae</taxon>
        <taxon>Mycenaceae</taxon>
        <taxon>Favolaschia</taxon>
    </lineage>
</organism>
<evidence type="ECO:0000313" key="2">
    <source>
        <dbReference type="Proteomes" id="UP001362999"/>
    </source>
</evidence>
<dbReference type="Proteomes" id="UP001362999">
    <property type="component" value="Unassembled WGS sequence"/>
</dbReference>
<comment type="caution">
    <text evidence="1">The sequence shown here is derived from an EMBL/GenBank/DDBJ whole genome shotgun (WGS) entry which is preliminary data.</text>
</comment>